<reference evidence="1 2" key="1">
    <citation type="submission" date="2023-07" db="EMBL/GenBank/DDBJ databases">
        <title>Sorghum-associated microbial communities from plants grown in Nebraska, USA.</title>
        <authorList>
            <person name="Schachtman D."/>
        </authorList>
    </citation>
    <scope>NUCLEOTIDE SEQUENCE [LARGE SCALE GENOMIC DNA]</scope>
    <source>
        <strain evidence="1 2">BE211</strain>
    </source>
</reference>
<keyword evidence="2" id="KW-1185">Reference proteome</keyword>
<dbReference type="EMBL" id="JAVDWA010000005">
    <property type="protein sequence ID" value="MDR7074051.1"/>
    <property type="molecule type" value="Genomic_DNA"/>
</dbReference>
<dbReference type="Proteomes" id="UP001258181">
    <property type="component" value="Unassembled WGS sequence"/>
</dbReference>
<evidence type="ECO:0000313" key="1">
    <source>
        <dbReference type="EMBL" id="MDR7074051.1"/>
    </source>
</evidence>
<dbReference type="RefSeq" id="WP_310260362.1">
    <property type="nucleotide sequence ID" value="NZ_JAVDWA010000005.1"/>
</dbReference>
<name>A0ABU1U3H9_9BACL</name>
<evidence type="ECO:0000313" key="2">
    <source>
        <dbReference type="Proteomes" id="UP001258181"/>
    </source>
</evidence>
<protein>
    <submittedName>
        <fullName evidence="1">Uncharacterized protein</fullName>
    </submittedName>
</protein>
<gene>
    <name evidence="1" type="ORF">J2X07_003041</name>
</gene>
<comment type="caution">
    <text evidence="1">The sequence shown here is derived from an EMBL/GenBank/DDBJ whole genome shotgun (WGS) entry which is preliminary data.</text>
</comment>
<proteinExistence type="predicted"/>
<organism evidence="1 2">
    <name type="scientific">Fictibacillus barbaricus</name>
    <dbReference type="NCBI Taxonomy" id="182136"/>
    <lineage>
        <taxon>Bacteria</taxon>
        <taxon>Bacillati</taxon>
        <taxon>Bacillota</taxon>
        <taxon>Bacilli</taxon>
        <taxon>Bacillales</taxon>
        <taxon>Fictibacillaceae</taxon>
        <taxon>Fictibacillus</taxon>
    </lineage>
</organism>
<accession>A0ABU1U3H9</accession>
<sequence>MLLFLIKIEAREPSRASIPHFREECDDEMKLGIVLVIINLPTLVNTAGV</sequence>